<keyword evidence="3" id="KW-1185">Reference proteome</keyword>
<protein>
    <submittedName>
        <fullName evidence="2">Uncharacterized protein</fullName>
    </submittedName>
</protein>
<evidence type="ECO:0000256" key="1">
    <source>
        <dbReference type="SAM" id="MobiDB-lite"/>
    </source>
</evidence>
<feature type="compositionally biased region" description="Acidic residues" evidence="1">
    <location>
        <begin position="476"/>
        <end position="501"/>
    </location>
</feature>
<feature type="region of interest" description="Disordered" evidence="1">
    <location>
        <begin position="284"/>
        <end position="314"/>
    </location>
</feature>
<name>K0TEU4_THAOC</name>
<organism evidence="2 3">
    <name type="scientific">Thalassiosira oceanica</name>
    <name type="common">Marine diatom</name>
    <dbReference type="NCBI Taxonomy" id="159749"/>
    <lineage>
        <taxon>Eukaryota</taxon>
        <taxon>Sar</taxon>
        <taxon>Stramenopiles</taxon>
        <taxon>Ochrophyta</taxon>
        <taxon>Bacillariophyta</taxon>
        <taxon>Coscinodiscophyceae</taxon>
        <taxon>Thalassiosirophycidae</taxon>
        <taxon>Thalassiosirales</taxon>
        <taxon>Thalassiosiraceae</taxon>
        <taxon>Thalassiosira</taxon>
    </lineage>
</organism>
<comment type="caution">
    <text evidence="2">The sequence shown here is derived from an EMBL/GenBank/DDBJ whole genome shotgun (WGS) entry which is preliminary data.</text>
</comment>
<reference evidence="2 3" key="1">
    <citation type="journal article" date="2012" name="Genome Biol.">
        <title>Genome and low-iron response of an oceanic diatom adapted to chronic iron limitation.</title>
        <authorList>
            <person name="Lommer M."/>
            <person name="Specht M."/>
            <person name="Roy A.S."/>
            <person name="Kraemer L."/>
            <person name="Andreson R."/>
            <person name="Gutowska M.A."/>
            <person name="Wolf J."/>
            <person name="Bergner S.V."/>
            <person name="Schilhabel M.B."/>
            <person name="Klostermeier U.C."/>
            <person name="Beiko R.G."/>
            <person name="Rosenstiel P."/>
            <person name="Hippler M."/>
            <person name="Laroche J."/>
        </authorList>
    </citation>
    <scope>NUCLEOTIDE SEQUENCE [LARGE SCALE GENOMIC DNA]</scope>
    <source>
        <strain evidence="2 3">CCMP1005</strain>
    </source>
</reference>
<evidence type="ECO:0000313" key="3">
    <source>
        <dbReference type="Proteomes" id="UP000266841"/>
    </source>
</evidence>
<accession>K0TEU4</accession>
<dbReference type="AlphaFoldDB" id="K0TEU4"/>
<dbReference type="Proteomes" id="UP000266841">
    <property type="component" value="Unassembled WGS sequence"/>
</dbReference>
<proteinExistence type="predicted"/>
<feature type="region of interest" description="Disordered" evidence="1">
    <location>
        <begin position="432"/>
        <end position="509"/>
    </location>
</feature>
<feature type="compositionally biased region" description="Basic and acidic residues" evidence="1">
    <location>
        <begin position="455"/>
        <end position="472"/>
    </location>
</feature>
<feature type="compositionally biased region" description="Low complexity" evidence="1">
    <location>
        <begin position="285"/>
        <end position="307"/>
    </location>
</feature>
<evidence type="ECO:0000313" key="2">
    <source>
        <dbReference type="EMBL" id="EJK75619.1"/>
    </source>
</evidence>
<dbReference type="EMBL" id="AGNL01002827">
    <property type="protein sequence ID" value="EJK75619.1"/>
    <property type="molecule type" value="Genomic_DNA"/>
</dbReference>
<gene>
    <name evidence="2" type="ORF">THAOC_02651</name>
</gene>
<sequence>MSKVTAKSKTGDVYCAMKVKPHNVSFDVSFGSPHSIPLTSRCAQRYILFFVLERELILQQNDPTYDPFDMRAPDSVVTGYEGIEMPNELPKRYRALVLPPGWYLPSRIKRRSHKESHGLRSFADLSRRVAQNYKTIDKETFNFIDAVAKSLLKRRREIKARGEMKSLPPKTIIVPSFPNVDTASSTAVTMPNRLEHSKTITQELVHASTPLGLEKKTTPPVKSVCRVSNAKHGLETNYDVSIMVESRPVGKMQVDPENFKTIMLPADRPRTFIMTCVPCCEDSETSVGSPSSASSVCSRSSLPSPVSLEDLSTSDDISDHDIAREDESYEPLERAHVLLAYGRAGPRASIRTNGGDDVREIGANKTSVDQRKNSRVIEFLNDDPRIRVEHRAPWPVALGLVAPPPRPLLPRSEQDPPRRQLLAEIVGDGRGVAVPSEYPGVAKSRVEQGAYQLQRQDRPDRLDVDRLPRDGPPECDPGDAEDERVGDEEEHGPERADDELELPPPHEAGPLGAAVASVRCLVVVVVDEPVRPLAPPLLPRGVAVRLLLHRDVSLPQHGHVPDPPRADPAAADRREVDAPAPRVDLLPEHPRQLLAAWHAAAVRAPLAVGLELVGPSRFDQTGGVL</sequence>